<name>A0ACD1AGA5_9FIRM</name>
<gene>
    <name evidence="1" type="ORF">FRZ06_19935</name>
</gene>
<proteinExistence type="predicted"/>
<evidence type="ECO:0000313" key="2">
    <source>
        <dbReference type="Proteomes" id="UP000594014"/>
    </source>
</evidence>
<evidence type="ECO:0000313" key="1">
    <source>
        <dbReference type="EMBL" id="QOX65465.1"/>
    </source>
</evidence>
<dbReference type="EMBL" id="CP042469">
    <property type="protein sequence ID" value="QOX65465.1"/>
    <property type="molecule type" value="Genomic_DNA"/>
</dbReference>
<protein>
    <submittedName>
        <fullName evidence="1">Ribonuclease III</fullName>
    </submittedName>
</protein>
<reference evidence="1" key="1">
    <citation type="submission" date="2019-08" db="EMBL/GenBank/DDBJ databases">
        <title>Genome sequence of Clostridiales bacterium MT110.</title>
        <authorList>
            <person name="Cao J."/>
        </authorList>
    </citation>
    <scope>NUCLEOTIDE SEQUENCE</scope>
    <source>
        <strain evidence="1">MT110</strain>
    </source>
</reference>
<sequence>MEKQNYEFMNTTALAFMGDAVYEIYVRKHVMERGLINADILHREAVRFVRADAQAAALKLLMDKLSESELNLVKRARNKKSATKPRNADPVDYKLATAFEALVGFLYLSQNHERMEELIDQTIDLIERKKGKENAGAQKEEKGCSQ</sequence>
<dbReference type="Proteomes" id="UP000594014">
    <property type="component" value="Chromosome"/>
</dbReference>
<keyword evidence="2" id="KW-1185">Reference proteome</keyword>
<accession>A0ACD1AGA5</accession>
<organism evidence="1 2">
    <name type="scientific">Anoxybacterium hadale</name>
    <dbReference type="NCBI Taxonomy" id="3408580"/>
    <lineage>
        <taxon>Bacteria</taxon>
        <taxon>Bacillati</taxon>
        <taxon>Bacillota</taxon>
        <taxon>Clostridia</taxon>
        <taxon>Peptostreptococcales</taxon>
        <taxon>Anaerovoracaceae</taxon>
        <taxon>Anoxybacterium</taxon>
    </lineage>
</organism>